<evidence type="ECO:0000313" key="1">
    <source>
        <dbReference type="EMBL" id="WOZ57416.1"/>
    </source>
</evidence>
<keyword evidence="2" id="KW-1185">Reference proteome</keyword>
<organism evidence="1 2">
    <name type="scientific">Pseudomonas phage vB_PseuGesM_254</name>
    <dbReference type="NCBI Taxonomy" id="3092638"/>
    <lineage>
        <taxon>Viruses</taxon>
        <taxon>Duplodnaviria</taxon>
        <taxon>Heunggongvirae</taxon>
        <taxon>Uroviricota</taxon>
        <taxon>Caudoviricetes</taxon>
        <taxon>Vandenendeviridae</taxon>
        <taxon>Chemalvirus</taxon>
        <taxon>Chemalvirus PseuGes254</taxon>
    </lineage>
</organism>
<reference evidence="2" key="1">
    <citation type="submission" date="2024-05" db="EMBL/GenBank/DDBJ databases">
        <authorList>
            <person name="Tikunov A.Y."/>
            <person name="Morozova V.V."/>
            <person name="Kozlova Y.N."/>
            <person name="Tikunova N.V."/>
            <person name="Babkin I.V."/>
        </authorList>
    </citation>
    <scope>NUCLEOTIDE SEQUENCE [LARGE SCALE GENOMIC DNA]</scope>
</reference>
<evidence type="ECO:0000313" key="2">
    <source>
        <dbReference type="Proteomes" id="UP001305174"/>
    </source>
</evidence>
<name>A0AAX4G6A9_9CAUD</name>
<proteinExistence type="predicted"/>
<dbReference type="Proteomes" id="UP001305174">
    <property type="component" value="Segment"/>
</dbReference>
<protein>
    <submittedName>
        <fullName evidence="1">Uncharacterized protein</fullName>
    </submittedName>
</protein>
<sequence length="121" mass="14083">MKYSFNIDGEDLTLVVDYIDGGVTYLKPDDVIFYSSDRVYDDLTEEISNSGLSADRCYEIITDDYYRTRGLKEVEIESLTYEHAVALAKYLEELRLEEPADEDGQFYNDGLPWTPKQVMYF</sequence>
<accession>A0AAX4G6A9</accession>
<dbReference type="EMBL" id="OR575930">
    <property type="protein sequence ID" value="WOZ57416.1"/>
    <property type="molecule type" value="Genomic_DNA"/>
</dbReference>